<comment type="caution">
    <text evidence="2">The sequence shown here is derived from an EMBL/GenBank/DDBJ whole genome shotgun (WGS) entry which is preliminary data.</text>
</comment>
<accession>A0A3N4MZL8</accession>
<protein>
    <submittedName>
        <fullName evidence="2">Uncharacterized protein</fullName>
    </submittedName>
</protein>
<dbReference type="Proteomes" id="UP000279089">
    <property type="component" value="Unassembled WGS sequence"/>
</dbReference>
<evidence type="ECO:0000256" key="1">
    <source>
        <dbReference type="SAM" id="Phobius"/>
    </source>
</evidence>
<sequence>MLAESQKKQVQVFLPHYSEAFFLHFSYFSSMSVCLVIRLYAYMQTSEGKNATKINVTELWKPDVSGAALLCILIRSFLNLNVNAAGSSKE</sequence>
<evidence type="ECO:0000313" key="2">
    <source>
        <dbReference type="EMBL" id="RPD40803.1"/>
    </source>
</evidence>
<feature type="transmembrane region" description="Helical" evidence="1">
    <location>
        <begin position="20"/>
        <end position="41"/>
    </location>
</feature>
<keyword evidence="1" id="KW-0812">Transmembrane</keyword>
<gene>
    <name evidence="2" type="ORF">EG028_12290</name>
</gene>
<reference evidence="3" key="1">
    <citation type="submission" date="2018-11" db="EMBL/GenBank/DDBJ databases">
        <title>Chitinophaga lutea sp.nov., isolate from arsenic contaminated soil.</title>
        <authorList>
            <person name="Zong Y."/>
        </authorList>
    </citation>
    <scope>NUCLEOTIDE SEQUENCE [LARGE SCALE GENOMIC DNA]</scope>
    <source>
        <strain evidence="3">YLT18</strain>
    </source>
</reference>
<keyword evidence="1" id="KW-1133">Transmembrane helix</keyword>
<organism evidence="2 3">
    <name type="scientific">Chitinophaga barathri</name>
    <dbReference type="NCBI Taxonomy" id="1647451"/>
    <lineage>
        <taxon>Bacteria</taxon>
        <taxon>Pseudomonadati</taxon>
        <taxon>Bacteroidota</taxon>
        <taxon>Chitinophagia</taxon>
        <taxon>Chitinophagales</taxon>
        <taxon>Chitinophagaceae</taxon>
        <taxon>Chitinophaga</taxon>
    </lineage>
</organism>
<dbReference type="EMBL" id="RMBX01000006">
    <property type="protein sequence ID" value="RPD40803.1"/>
    <property type="molecule type" value="Genomic_DNA"/>
</dbReference>
<keyword evidence="1" id="KW-0472">Membrane</keyword>
<proteinExistence type="predicted"/>
<name>A0A3N4MZL8_9BACT</name>
<dbReference type="AlphaFoldDB" id="A0A3N4MZL8"/>
<keyword evidence="3" id="KW-1185">Reference proteome</keyword>
<evidence type="ECO:0000313" key="3">
    <source>
        <dbReference type="Proteomes" id="UP000279089"/>
    </source>
</evidence>